<proteinExistence type="inferred from homology"/>
<dbReference type="Gene3D" id="2.40.160.20">
    <property type="match status" value="4"/>
</dbReference>
<feature type="domain" description="Outer membrane protein beta-barrel" evidence="18">
    <location>
        <begin position="1371"/>
        <end position="1607"/>
    </location>
</feature>
<dbReference type="InterPro" id="IPR000531">
    <property type="entry name" value="Beta-barrel_TonB"/>
</dbReference>
<keyword evidence="9" id="KW-0675">Receptor</keyword>
<keyword evidence="6 15" id="KW-0732">Signal</keyword>
<dbReference type="InterPro" id="IPR027385">
    <property type="entry name" value="Beta-barrel_OMP"/>
</dbReference>
<dbReference type="Gene3D" id="2.40.170.20">
    <property type="entry name" value="TonB-dependent receptor, beta-barrel domain"/>
    <property type="match status" value="1"/>
</dbReference>
<dbReference type="RefSeq" id="WP_085770845.1">
    <property type="nucleotide sequence ID" value="NZ_AP027149.1"/>
</dbReference>
<gene>
    <name evidence="19" type="ORF">B1812_06410</name>
</gene>
<keyword evidence="8 12" id="KW-0472">Membrane</keyword>
<sequence length="1867" mass="197694">MRRFTVILNSVSAAAIAVATTAQAQTSLPSIDIGKPKQVARSVPKAKPAPRTGASQNAGGRGNSRPVAGPATGAGDQAAASAAAGAAAAAAAAQNYGGAGPQQSPFNTSYTYEKATTALKTSASVMDTPANVQTVTQQVLRDQQVTDLSRALQFVSGVTTTNGPTSNGNPYGNIVLRGFATNYIYRDGFRLDLGNGPGAAFSFGTSQLVQFANVQSIEVLKGAAAVLYGLSEPGGLINVITKQPLDQPFYDVNVQGSSLADYRTTVDATGPLTSDKSWLYRMNMSYENNGAPFGSFIDNTHSENIFVAPVVKWNIDNDSWVKLEGQYYRNNFAGYFPSDPQINGNFVSLPRNTNYQEWSPSINNNFFSALTWAHNFNNDWSIKQVLYYNRYEADNTQRLGTGLYDFSFPYFAYAPPAASPTYGRGFGYAHYGTQTMATEADITGKIDTWGVEHTLLFGGDFYKTLNWNNYSFGPANSPESIFYPVHPGLPLLQTVGPYQSYTNPQDTGGLYAQDQIKLPYDLFFLASARYQYFRQGGGATGIPSFAANWGATQAAPQQASAEQYLTPRFGLLWRPFPWVSGYISYAEGFSTNSGVVYPGIVTPPSGARDAEAGLKFEFFDGKLRATVDYYDLTKTNVPEPDPNPLHFCGGIGVFNSGGCVVLVGEARSKGPEVDIQGEIYPGLNVILAYTNQSVEVTKGVLGQQTAGSGQGALPGQPLPGIPRNVATLSGTYEFQDGNLKGLKLGATYHYNGAQRMNDNTFLAQGLGWLTPSIAGYGTVDLLADYPFYYEGWKLDAGVNVHNLFDRTYYTAAQVTAPLVGLAGSYGGRSIGDNFSVLGHIRAQWPGLPPIPPRTPEPVMSWVHDWTGPYAGLQIGMDVGDNGGNFSYVAPEGYFGTQSFNTNGYGVLAGAHLGYNKQFDNWVLGLEASGDVTNLSKREQLGWSTLDPSFYSFSSPGAYCNAGACGGAVDARIQSNFQGSLRARAGYAWNRLLAYGTAGLALGNFDLQSSLSEQITNVFNPDIGSYVPGPLYAATANDRSVWRLGWTAGGGVEYAITPRWSARAEYRYSDFGHIGESPNSFSSGGIWYQGDRHVTQNQVQVGASYKFGGADPEMFAIAAPILKGPAPGDLPSHKGGSVVPAAYAANWTGFYLGGQAGYAYGDNHGAYNFGTPDGVTRSVDLAHDAQGVIFGAHAGYNQQLESNLVLGVEASVDGTSLIKRENLSASDVADNQAALVSMVQSDIQGSLRGRAGYAFGRLLPYVTGGLAIGHFGTQSDFAGGNGANFAYDGFATHGLQWTTRLGWTIGGGAEWAVSDHWSIRGEYRYSEFGTVSDRPTVSTPGTFYGGGRRLDQNQFQVGASYKFGNPLLVPVAAPVLAAKAPPIDWTGYSWAGLYAGGQVGMIWGANNGHYYIATPGGLGADDSLNSDAQVASVEGHVGYNWQLDHLVAGLEGSLTGMNLVRSSLLPVYDGNGFFGPATPGGTLTTAVKSNLQGSIRARAGYAWGRLLPFVTGGAALGGFTQQSYLWGGDGQGLFNASSSRSMLRVGWTLGAGLEWAMTRSWAIRGEYRYTDFGSVSDASTLATPVTTVFTGARRLDQNLLEVGFSYKFGEEGRAPIVVAADLPHLKDAPVAVLPPASPWRGFYAGANLGGVLDAKSGQAGTATYWDPSLPFGAGVSPNLAYLPAGSLRGGAGGALGGGQVGYNYQFGSSVVIGAEADIQVTSVSGGGKQTAAVHASPFSGGALVQAAPFNTAQASLPYVGTLRGRAGYLVTPTLLLLTTAGFAYDGVDAWGVANTRTGWAVGGGAEWMFATNWSAKLEYLFADISGGGISGGWSGVIDANFHPQINILRGGLNYHFTGFAPEAIVAKY</sequence>
<dbReference type="InterPro" id="IPR037066">
    <property type="entry name" value="Plug_dom_sf"/>
</dbReference>
<dbReference type="CDD" id="cd01347">
    <property type="entry name" value="ligand_gated_channel"/>
    <property type="match status" value="1"/>
</dbReference>
<dbReference type="GO" id="GO:0015343">
    <property type="term" value="F:siderophore-iron transmembrane transporter activity"/>
    <property type="evidence" value="ECO:0007669"/>
    <property type="project" value="InterPro"/>
</dbReference>
<feature type="domain" description="TonB-dependent receptor-like beta-barrel" evidence="16">
    <location>
        <begin position="317"/>
        <end position="799"/>
    </location>
</feature>
<feature type="domain" description="Outer membrane protein beta-barrel" evidence="18">
    <location>
        <begin position="1635"/>
        <end position="1855"/>
    </location>
</feature>
<reference evidence="19 20" key="1">
    <citation type="submission" date="2017-02" db="EMBL/GenBank/DDBJ databases">
        <authorList>
            <person name="Peterson S.W."/>
        </authorList>
    </citation>
    <scope>NUCLEOTIDE SEQUENCE [LARGE SCALE GENOMIC DNA]</scope>
    <source>
        <strain evidence="19 20">S285</strain>
    </source>
</reference>
<dbReference type="InterPro" id="IPR051692">
    <property type="entry name" value="OMP-like"/>
</dbReference>
<dbReference type="Pfam" id="PF00593">
    <property type="entry name" value="TonB_dep_Rec_b-barrel"/>
    <property type="match status" value="1"/>
</dbReference>
<dbReference type="Gene3D" id="2.170.130.10">
    <property type="entry name" value="TonB-dependent receptor, plug domain"/>
    <property type="match status" value="1"/>
</dbReference>
<keyword evidence="5 12" id="KW-0812">Transmembrane</keyword>
<dbReference type="Proteomes" id="UP000193978">
    <property type="component" value="Chromosome"/>
</dbReference>
<evidence type="ECO:0000256" key="1">
    <source>
        <dbReference type="ARBA" id="ARBA00004571"/>
    </source>
</evidence>
<feature type="domain" description="TonB-dependent receptor plug" evidence="17">
    <location>
        <begin position="125"/>
        <end position="235"/>
    </location>
</feature>
<feature type="chain" id="PRO_5012213270" description="TonB-dependent receptor plug domain-containing protein" evidence="15">
    <location>
        <begin position="25"/>
        <end position="1867"/>
    </location>
</feature>
<feature type="domain" description="Outer membrane protein beta-barrel" evidence="18">
    <location>
        <begin position="1138"/>
        <end position="1362"/>
    </location>
</feature>
<evidence type="ECO:0000256" key="6">
    <source>
        <dbReference type="ARBA" id="ARBA00022729"/>
    </source>
</evidence>
<evidence type="ECO:0000256" key="3">
    <source>
        <dbReference type="ARBA" id="ARBA00022448"/>
    </source>
</evidence>
<dbReference type="PROSITE" id="PS52016">
    <property type="entry name" value="TONB_DEPENDENT_REC_3"/>
    <property type="match status" value="1"/>
</dbReference>
<evidence type="ECO:0000256" key="9">
    <source>
        <dbReference type="ARBA" id="ARBA00023170"/>
    </source>
</evidence>
<dbReference type="InterPro" id="IPR010105">
    <property type="entry name" value="TonB_sidphr_rcpt"/>
</dbReference>
<keyword evidence="20" id="KW-1185">Reference proteome</keyword>
<evidence type="ECO:0000256" key="15">
    <source>
        <dbReference type="SAM" id="SignalP"/>
    </source>
</evidence>
<accession>A0A1W6MT68</accession>
<feature type="signal peptide" evidence="15">
    <location>
        <begin position="1"/>
        <end position="24"/>
    </location>
</feature>
<keyword evidence="7 13" id="KW-0798">TonB box</keyword>
<evidence type="ECO:0000313" key="19">
    <source>
        <dbReference type="EMBL" id="ARN80767.1"/>
    </source>
</evidence>
<dbReference type="GO" id="GO:0015891">
    <property type="term" value="P:siderophore transport"/>
    <property type="evidence" value="ECO:0007669"/>
    <property type="project" value="InterPro"/>
</dbReference>
<evidence type="ECO:0000256" key="2">
    <source>
        <dbReference type="ARBA" id="ARBA00009810"/>
    </source>
</evidence>
<keyword evidence="10 12" id="KW-0998">Cell outer membrane</keyword>
<evidence type="ECO:0000256" key="12">
    <source>
        <dbReference type="PROSITE-ProRule" id="PRU01360"/>
    </source>
</evidence>
<dbReference type="PANTHER" id="PTHR34001">
    <property type="entry name" value="BLL7405 PROTEIN"/>
    <property type="match status" value="1"/>
</dbReference>
<dbReference type="SUPFAM" id="SSF56925">
    <property type="entry name" value="OMPA-like"/>
    <property type="match status" value="4"/>
</dbReference>
<feature type="region of interest" description="Disordered" evidence="14">
    <location>
        <begin position="33"/>
        <end position="75"/>
    </location>
</feature>
<evidence type="ECO:0000256" key="4">
    <source>
        <dbReference type="ARBA" id="ARBA00022452"/>
    </source>
</evidence>
<keyword evidence="4 12" id="KW-1134">Transmembrane beta strand</keyword>
<dbReference type="PANTHER" id="PTHR34001:SF3">
    <property type="entry name" value="BLL7405 PROTEIN"/>
    <property type="match status" value="1"/>
</dbReference>
<evidence type="ECO:0008006" key="21">
    <source>
        <dbReference type="Google" id="ProtNLM"/>
    </source>
</evidence>
<comment type="similarity">
    <text evidence="11">Belongs to the Omp25/RopB family.</text>
</comment>
<evidence type="ECO:0000256" key="8">
    <source>
        <dbReference type="ARBA" id="ARBA00023136"/>
    </source>
</evidence>
<evidence type="ECO:0000256" key="13">
    <source>
        <dbReference type="RuleBase" id="RU003357"/>
    </source>
</evidence>
<comment type="similarity">
    <text evidence="2 12 13">Belongs to the TonB-dependent receptor family.</text>
</comment>
<dbReference type="GO" id="GO:0009279">
    <property type="term" value="C:cell outer membrane"/>
    <property type="evidence" value="ECO:0007669"/>
    <property type="project" value="UniProtKB-SubCell"/>
</dbReference>
<dbReference type="Pfam" id="PF07715">
    <property type="entry name" value="Plug"/>
    <property type="match status" value="1"/>
</dbReference>
<evidence type="ECO:0000256" key="11">
    <source>
        <dbReference type="ARBA" id="ARBA00038306"/>
    </source>
</evidence>
<evidence type="ECO:0000259" key="18">
    <source>
        <dbReference type="Pfam" id="PF13505"/>
    </source>
</evidence>
<evidence type="ECO:0000259" key="17">
    <source>
        <dbReference type="Pfam" id="PF07715"/>
    </source>
</evidence>
<evidence type="ECO:0000256" key="7">
    <source>
        <dbReference type="ARBA" id="ARBA00023077"/>
    </source>
</evidence>
<evidence type="ECO:0000256" key="10">
    <source>
        <dbReference type="ARBA" id="ARBA00023237"/>
    </source>
</evidence>
<dbReference type="InterPro" id="IPR012910">
    <property type="entry name" value="Plug_dom"/>
</dbReference>
<dbReference type="InterPro" id="IPR039426">
    <property type="entry name" value="TonB-dep_rcpt-like"/>
</dbReference>
<dbReference type="OrthoDB" id="9760333at2"/>
<dbReference type="NCBIfam" id="TIGR01783">
    <property type="entry name" value="TonB-siderophor"/>
    <property type="match status" value="1"/>
</dbReference>
<evidence type="ECO:0000256" key="5">
    <source>
        <dbReference type="ARBA" id="ARBA00022692"/>
    </source>
</evidence>
<protein>
    <recommendedName>
        <fullName evidence="21">TonB-dependent receptor plug domain-containing protein</fullName>
    </recommendedName>
</protein>
<comment type="subcellular location">
    <subcellularLocation>
        <location evidence="1 12">Cell outer membrane</location>
        <topology evidence="1 12">Multi-pass membrane protein</topology>
    </subcellularLocation>
</comment>
<dbReference type="InterPro" id="IPR011250">
    <property type="entry name" value="OMP/PagP_B-barrel"/>
</dbReference>
<evidence type="ECO:0000256" key="14">
    <source>
        <dbReference type="SAM" id="MobiDB-lite"/>
    </source>
</evidence>
<name>A0A1W6MT68_9HYPH</name>
<evidence type="ECO:0000259" key="16">
    <source>
        <dbReference type="Pfam" id="PF00593"/>
    </source>
</evidence>
<dbReference type="Pfam" id="PF13505">
    <property type="entry name" value="OMP_b-brl"/>
    <property type="match status" value="4"/>
</dbReference>
<keyword evidence="3 12" id="KW-0813">Transport</keyword>
<dbReference type="GO" id="GO:0038023">
    <property type="term" value="F:signaling receptor activity"/>
    <property type="evidence" value="ECO:0007669"/>
    <property type="project" value="InterPro"/>
</dbReference>
<organism evidence="19 20">
    <name type="scientific">Methylocystis bryophila</name>
    <dbReference type="NCBI Taxonomy" id="655015"/>
    <lineage>
        <taxon>Bacteria</taxon>
        <taxon>Pseudomonadati</taxon>
        <taxon>Pseudomonadota</taxon>
        <taxon>Alphaproteobacteria</taxon>
        <taxon>Hyphomicrobiales</taxon>
        <taxon>Methylocystaceae</taxon>
        <taxon>Methylocystis</taxon>
    </lineage>
</organism>
<dbReference type="KEGG" id="mbry:B1812_06410"/>
<feature type="domain" description="Outer membrane protein beta-barrel" evidence="18">
    <location>
        <begin position="864"/>
        <end position="1106"/>
    </location>
</feature>
<evidence type="ECO:0000313" key="20">
    <source>
        <dbReference type="Proteomes" id="UP000193978"/>
    </source>
</evidence>
<dbReference type="EMBL" id="CP019948">
    <property type="protein sequence ID" value="ARN80767.1"/>
    <property type="molecule type" value="Genomic_DNA"/>
</dbReference>
<dbReference type="InterPro" id="IPR036942">
    <property type="entry name" value="Beta-barrel_TonB_sf"/>
</dbReference>
<dbReference type="SUPFAM" id="SSF56935">
    <property type="entry name" value="Porins"/>
    <property type="match status" value="1"/>
</dbReference>
<dbReference type="STRING" id="655015.B1812_06410"/>